<proteinExistence type="predicted"/>
<dbReference type="RefSeq" id="WP_045829548.1">
    <property type="nucleotide sequence ID" value="NZ_JZRB01000021.1"/>
</dbReference>
<dbReference type="Proteomes" id="UP000033651">
    <property type="component" value="Unassembled WGS sequence"/>
</dbReference>
<dbReference type="AlphaFoldDB" id="A0A0F3KRF4"/>
<name>A0A0F3KRF4_9GAMM</name>
<keyword evidence="2" id="KW-1185">Reference proteome</keyword>
<organism evidence="1 2">
    <name type="scientific">Luteibacter yeojuensis</name>
    <dbReference type="NCBI Taxonomy" id="345309"/>
    <lineage>
        <taxon>Bacteria</taxon>
        <taxon>Pseudomonadati</taxon>
        <taxon>Pseudomonadota</taxon>
        <taxon>Gammaproteobacteria</taxon>
        <taxon>Lysobacterales</taxon>
        <taxon>Rhodanobacteraceae</taxon>
        <taxon>Luteibacter</taxon>
    </lineage>
</organism>
<comment type="caution">
    <text evidence="1">The sequence shown here is derived from an EMBL/GenBank/DDBJ whole genome shotgun (WGS) entry which is preliminary data.</text>
</comment>
<dbReference type="EMBL" id="JZRB01000021">
    <property type="protein sequence ID" value="KJV33803.1"/>
    <property type="molecule type" value="Genomic_DNA"/>
</dbReference>
<dbReference type="OrthoDB" id="6904246at2"/>
<accession>A0A0F3KRF4</accession>
<evidence type="ECO:0000313" key="2">
    <source>
        <dbReference type="Proteomes" id="UP000033651"/>
    </source>
</evidence>
<protein>
    <recommendedName>
        <fullName evidence="3">YD repeat-containing protein</fullName>
    </recommendedName>
</protein>
<reference evidence="1 2" key="1">
    <citation type="submission" date="2015-03" db="EMBL/GenBank/DDBJ databases">
        <title>Draft genome sequence of Luteibacter yeojuensis strain SU11.</title>
        <authorList>
            <person name="Sulaiman J."/>
            <person name="Priya K."/>
            <person name="Chan K.-G."/>
        </authorList>
    </citation>
    <scope>NUCLEOTIDE SEQUENCE [LARGE SCALE GENOMIC DNA]</scope>
    <source>
        <strain evidence="1 2">SU11</strain>
    </source>
</reference>
<dbReference type="PATRIC" id="fig|345309.4.peg.1457"/>
<gene>
    <name evidence="1" type="ORF">VI08_10595</name>
</gene>
<sequence>MSHLAYATRRGIAAVVMIVCVTFIGLVHANSDEATPEEQFHRRIKMSDDIIPLGQNAFGESVDLYTGELSFRQVDVTLKGSGPDIVVARTFSPGWRTSLDFPEDGAFADWQLDVPRLSSLVGAEVSGAYASFGGQWQANGQNPDLRCANMTHAPLLPGANGPLFDSLDWWHGYSLVTEEGGGQSVLSIGANTPVPTMADANGAAVPFVAMTPAHWMIGCESATASGEPGDAFIAVSPTGLRYHLNQLTYYSSPSATLPNPPSGRHITARIASADAVATKVEDRFGNFIQYHYQGRRLMSIDASDLRKVVFTWRPETDWIDHITITDASGATRTWTYHYADSAAPSR</sequence>
<evidence type="ECO:0008006" key="3">
    <source>
        <dbReference type="Google" id="ProtNLM"/>
    </source>
</evidence>
<evidence type="ECO:0000313" key="1">
    <source>
        <dbReference type="EMBL" id="KJV33803.1"/>
    </source>
</evidence>